<sequence>MYYLYIIQSQEKDRYYIGVSNDVERRLKEHNSGIVKSTAPYKPWILRRVEEFPDIKSAYQRERFIKEKHSRKIIEKIISS</sequence>
<dbReference type="PANTHER" id="PTHR34477">
    <property type="entry name" value="UPF0213 PROTEIN YHBQ"/>
    <property type="match status" value="1"/>
</dbReference>
<dbReference type="Gene3D" id="3.40.1440.10">
    <property type="entry name" value="GIY-YIG endonuclease"/>
    <property type="match status" value="1"/>
</dbReference>
<dbReference type="Proteomes" id="UP000051861">
    <property type="component" value="Unassembled WGS sequence"/>
</dbReference>
<dbReference type="Pfam" id="PF01541">
    <property type="entry name" value="GIY-YIG"/>
    <property type="match status" value="1"/>
</dbReference>
<dbReference type="PANTHER" id="PTHR34477:SF1">
    <property type="entry name" value="UPF0213 PROTEIN YHBQ"/>
    <property type="match status" value="1"/>
</dbReference>
<reference evidence="3 4" key="1">
    <citation type="journal article" date="2015" name="Microbiome">
        <title>Genomic resolution of linkages in carbon, nitrogen, and sulfur cycling among widespread estuary sediment bacteria.</title>
        <authorList>
            <person name="Baker B.J."/>
            <person name="Lazar C.S."/>
            <person name="Teske A.P."/>
            <person name="Dick G.J."/>
        </authorList>
    </citation>
    <scope>NUCLEOTIDE SEQUENCE [LARGE SCALE GENOMIC DNA]</scope>
    <source>
        <strain evidence="3">DG_54_3</strain>
    </source>
</reference>
<dbReference type="InterPro" id="IPR035901">
    <property type="entry name" value="GIY-YIG_endonuc_sf"/>
</dbReference>
<protein>
    <recommendedName>
        <fullName evidence="2">GIY-YIG domain-containing protein</fullName>
    </recommendedName>
</protein>
<evidence type="ECO:0000259" key="2">
    <source>
        <dbReference type="PROSITE" id="PS50164"/>
    </source>
</evidence>
<comment type="caution">
    <text evidence="3">The sequence shown here is derived from an EMBL/GenBank/DDBJ whole genome shotgun (WGS) entry which is preliminary data.</text>
</comment>
<dbReference type="EMBL" id="LIZX01000257">
    <property type="protein sequence ID" value="KPJ62749.1"/>
    <property type="molecule type" value="Genomic_DNA"/>
</dbReference>
<comment type="similarity">
    <text evidence="1">Belongs to the UPF0213 family.</text>
</comment>
<dbReference type="SUPFAM" id="SSF82771">
    <property type="entry name" value="GIY-YIG endonuclease"/>
    <property type="match status" value="1"/>
</dbReference>
<organism evidence="3 4">
    <name type="scientific">candidate division WOR-1 bacterium DG_54_3</name>
    <dbReference type="NCBI Taxonomy" id="1703775"/>
    <lineage>
        <taxon>Bacteria</taxon>
        <taxon>Bacillati</taxon>
        <taxon>Saganbacteria</taxon>
    </lineage>
</organism>
<dbReference type="InterPro" id="IPR050190">
    <property type="entry name" value="UPF0213_domain"/>
</dbReference>
<gene>
    <name evidence="3" type="ORF">AMJ44_15240</name>
</gene>
<name>A0A0S7XJT3_UNCSA</name>
<evidence type="ECO:0000313" key="3">
    <source>
        <dbReference type="EMBL" id="KPJ62749.1"/>
    </source>
</evidence>
<evidence type="ECO:0000256" key="1">
    <source>
        <dbReference type="ARBA" id="ARBA00007435"/>
    </source>
</evidence>
<dbReference type="PROSITE" id="PS50164">
    <property type="entry name" value="GIY_YIG"/>
    <property type="match status" value="1"/>
</dbReference>
<proteinExistence type="inferred from homology"/>
<accession>A0A0S7XJT3</accession>
<dbReference type="AlphaFoldDB" id="A0A0S7XJT3"/>
<evidence type="ECO:0000313" key="4">
    <source>
        <dbReference type="Proteomes" id="UP000051861"/>
    </source>
</evidence>
<feature type="domain" description="GIY-YIG" evidence="2">
    <location>
        <begin position="1"/>
        <end position="75"/>
    </location>
</feature>
<dbReference type="InterPro" id="IPR000305">
    <property type="entry name" value="GIY-YIG_endonuc"/>
</dbReference>
<dbReference type="CDD" id="cd10449">
    <property type="entry name" value="GIY-YIG_SLX1_like"/>
    <property type="match status" value="1"/>
</dbReference>